<feature type="domain" description="Thioesterase" evidence="8">
    <location>
        <begin position="30"/>
        <end position="99"/>
    </location>
</feature>
<accession>A0A4R0PB33</accession>
<comment type="catalytic activity">
    <reaction evidence="2">
        <text>a fatty acyl-CoA + H2O = a fatty acid + CoA + H(+)</text>
        <dbReference type="Rhea" id="RHEA:16781"/>
        <dbReference type="ChEBI" id="CHEBI:15377"/>
        <dbReference type="ChEBI" id="CHEBI:15378"/>
        <dbReference type="ChEBI" id="CHEBI:28868"/>
        <dbReference type="ChEBI" id="CHEBI:57287"/>
        <dbReference type="ChEBI" id="CHEBI:77636"/>
        <dbReference type="EC" id="3.1.2.20"/>
    </reaction>
</comment>
<dbReference type="Proteomes" id="UP000291301">
    <property type="component" value="Unassembled WGS sequence"/>
</dbReference>
<evidence type="ECO:0000313" key="9">
    <source>
        <dbReference type="EMBL" id="TCD13515.1"/>
    </source>
</evidence>
<evidence type="ECO:0000256" key="3">
    <source>
        <dbReference type="ARBA" id="ARBA00036002"/>
    </source>
</evidence>
<evidence type="ECO:0000256" key="1">
    <source>
        <dbReference type="ARBA" id="ARBA00022801"/>
    </source>
</evidence>
<organism evidence="9 10">
    <name type="scientific">Oricola cellulosilytica</name>
    <dbReference type="NCBI Taxonomy" id="1429082"/>
    <lineage>
        <taxon>Bacteria</taxon>
        <taxon>Pseudomonadati</taxon>
        <taxon>Pseudomonadota</taxon>
        <taxon>Alphaproteobacteria</taxon>
        <taxon>Hyphomicrobiales</taxon>
        <taxon>Ahrensiaceae</taxon>
        <taxon>Oricola</taxon>
    </lineage>
</organism>
<comment type="catalytic activity">
    <reaction evidence="7">
        <text>a medium-chain fatty acyl-CoA + H2O = a medium-chain fatty acid + CoA + H(+)</text>
        <dbReference type="Rhea" id="RHEA:68184"/>
        <dbReference type="ChEBI" id="CHEBI:15377"/>
        <dbReference type="ChEBI" id="CHEBI:15378"/>
        <dbReference type="ChEBI" id="CHEBI:57287"/>
        <dbReference type="ChEBI" id="CHEBI:59558"/>
        <dbReference type="ChEBI" id="CHEBI:90546"/>
    </reaction>
</comment>
<dbReference type="NCBIfam" id="TIGR00369">
    <property type="entry name" value="unchar_dom_1"/>
    <property type="match status" value="1"/>
</dbReference>
<dbReference type="SUPFAM" id="SSF54637">
    <property type="entry name" value="Thioesterase/thiol ester dehydrase-isomerase"/>
    <property type="match status" value="1"/>
</dbReference>
<name>A0A4R0PB33_9HYPH</name>
<dbReference type="EMBL" id="SJST01000005">
    <property type="protein sequence ID" value="TCD13515.1"/>
    <property type="molecule type" value="Genomic_DNA"/>
</dbReference>
<evidence type="ECO:0000256" key="5">
    <source>
        <dbReference type="ARBA" id="ARBA00038894"/>
    </source>
</evidence>
<dbReference type="InterPro" id="IPR006683">
    <property type="entry name" value="Thioestr_dom"/>
</dbReference>
<dbReference type="PANTHER" id="PTHR43240">
    <property type="entry name" value="1,4-DIHYDROXY-2-NAPHTHOYL-COA THIOESTERASE 1"/>
    <property type="match status" value="1"/>
</dbReference>
<dbReference type="Gene3D" id="3.10.129.10">
    <property type="entry name" value="Hotdog Thioesterase"/>
    <property type="match status" value="1"/>
</dbReference>
<sequence>MRTIGAVLDAVGAGSVEIVVPYDLKLTQQHGFLHGGIVAAVLDSACGYAALSTMTPDAGILTIEFKVNLLAPAEGDRFRFVGTVVKPGRTITVSDGAAFALRDGAEKKIATMTATLMAIHGRANIRD</sequence>
<evidence type="ECO:0000313" key="10">
    <source>
        <dbReference type="Proteomes" id="UP000291301"/>
    </source>
</evidence>
<dbReference type="CDD" id="cd03443">
    <property type="entry name" value="PaaI_thioesterase"/>
    <property type="match status" value="1"/>
</dbReference>
<comment type="similarity">
    <text evidence="4">Belongs to the YigI thioesterase family.</text>
</comment>
<evidence type="ECO:0000256" key="7">
    <source>
        <dbReference type="ARBA" id="ARBA00048062"/>
    </source>
</evidence>
<dbReference type="OrthoDB" id="9806185at2"/>
<comment type="catalytic activity">
    <reaction evidence="3">
        <text>a long-chain fatty acyl-CoA + H2O = a long-chain fatty acid + CoA + H(+)</text>
        <dbReference type="Rhea" id="RHEA:67680"/>
        <dbReference type="ChEBI" id="CHEBI:15377"/>
        <dbReference type="ChEBI" id="CHEBI:15378"/>
        <dbReference type="ChEBI" id="CHEBI:57287"/>
        <dbReference type="ChEBI" id="CHEBI:57560"/>
        <dbReference type="ChEBI" id="CHEBI:83139"/>
    </reaction>
</comment>
<dbReference type="AlphaFoldDB" id="A0A4R0PB33"/>
<dbReference type="PANTHER" id="PTHR43240:SF20">
    <property type="entry name" value="MEDIUM_LONG-CHAIN ACYL-COA THIOESTERASE YIGI"/>
    <property type="match status" value="1"/>
</dbReference>
<dbReference type="InterPro" id="IPR003736">
    <property type="entry name" value="PAAI_dom"/>
</dbReference>
<evidence type="ECO:0000256" key="2">
    <source>
        <dbReference type="ARBA" id="ARBA00035880"/>
    </source>
</evidence>
<keyword evidence="10" id="KW-1185">Reference proteome</keyword>
<evidence type="ECO:0000256" key="6">
    <source>
        <dbReference type="ARBA" id="ARBA00040062"/>
    </source>
</evidence>
<comment type="caution">
    <text evidence="9">The sequence shown here is derived from an EMBL/GenBank/DDBJ whole genome shotgun (WGS) entry which is preliminary data.</text>
</comment>
<dbReference type="EC" id="3.1.2.20" evidence="5"/>
<reference evidence="9 10" key="1">
    <citation type="journal article" date="2015" name="Antonie Van Leeuwenhoek">
        <title>Oricola cellulosilytica gen. nov., sp. nov., a cellulose-degrading bacterium of the family Phyllobacteriaceae isolated from surface seashore water, and emended descriptions of Mesorhizobium loti and Phyllobacterium myrsinacearum.</title>
        <authorList>
            <person name="Hameed A."/>
            <person name="Shahina M."/>
            <person name="Lai W.A."/>
            <person name="Lin S.Y."/>
            <person name="Young L.S."/>
            <person name="Liu Y.C."/>
            <person name="Hsu Y.H."/>
            <person name="Young C.C."/>
        </authorList>
    </citation>
    <scope>NUCLEOTIDE SEQUENCE [LARGE SCALE GENOMIC DNA]</scope>
    <source>
        <strain evidence="9 10">KCTC 52183</strain>
    </source>
</reference>
<proteinExistence type="inferred from homology"/>
<dbReference type="InterPro" id="IPR029069">
    <property type="entry name" value="HotDog_dom_sf"/>
</dbReference>
<dbReference type="GO" id="GO:0047617">
    <property type="term" value="F:fatty acyl-CoA hydrolase activity"/>
    <property type="evidence" value="ECO:0007669"/>
    <property type="project" value="UniProtKB-EC"/>
</dbReference>
<evidence type="ECO:0000256" key="4">
    <source>
        <dbReference type="ARBA" id="ARBA00038381"/>
    </source>
</evidence>
<keyword evidence="1" id="KW-0378">Hydrolase</keyword>
<evidence type="ECO:0000259" key="8">
    <source>
        <dbReference type="Pfam" id="PF03061"/>
    </source>
</evidence>
<gene>
    <name evidence="9" type="ORF">E0D97_12540</name>
</gene>
<protein>
    <recommendedName>
        <fullName evidence="6">Medium/long-chain acyl-CoA thioesterase YigI</fullName>
        <ecNumber evidence="5">3.1.2.20</ecNumber>
    </recommendedName>
</protein>
<dbReference type="Pfam" id="PF03061">
    <property type="entry name" value="4HBT"/>
    <property type="match status" value="1"/>
</dbReference>